<evidence type="ECO:0000256" key="4">
    <source>
        <dbReference type="ARBA" id="ARBA00044039"/>
    </source>
</evidence>
<evidence type="ECO:0000256" key="1">
    <source>
        <dbReference type="ARBA" id="ARBA00005708"/>
    </source>
</evidence>
<dbReference type="InterPro" id="IPR006157">
    <property type="entry name" value="FolB_dom"/>
</dbReference>
<accession>A0ABT0LF13</accession>
<comment type="similarity">
    <text evidence="1">Belongs to the DHNA family.</text>
</comment>
<dbReference type="RefSeq" id="WP_248941676.1">
    <property type="nucleotide sequence ID" value="NZ_JAKIKS010000081.1"/>
</dbReference>
<evidence type="ECO:0000313" key="9">
    <source>
        <dbReference type="Proteomes" id="UP001203423"/>
    </source>
</evidence>
<dbReference type="NCBIfam" id="NF008418">
    <property type="entry name" value="PRK11245.1"/>
    <property type="match status" value="1"/>
</dbReference>
<keyword evidence="9" id="KW-1185">Reference proteome</keyword>
<dbReference type="EMBL" id="JAKIKS010000081">
    <property type="protein sequence ID" value="MCL1126286.1"/>
    <property type="molecule type" value="Genomic_DNA"/>
</dbReference>
<dbReference type="Gene3D" id="3.30.1130.10">
    <property type="match status" value="1"/>
</dbReference>
<evidence type="ECO:0000256" key="6">
    <source>
        <dbReference type="ARBA" id="ARBA00044306"/>
    </source>
</evidence>
<dbReference type="GO" id="GO:0008719">
    <property type="term" value="F:dihydroneopterin triphosphate 2'-epimerase activity"/>
    <property type="evidence" value="ECO:0007669"/>
    <property type="project" value="UniProtKB-EC"/>
</dbReference>
<dbReference type="Pfam" id="PF02152">
    <property type="entry name" value="FolB"/>
    <property type="match status" value="1"/>
</dbReference>
<dbReference type="SMART" id="SM00905">
    <property type="entry name" value="FolB"/>
    <property type="match status" value="1"/>
</dbReference>
<proteinExistence type="inferred from homology"/>
<dbReference type="NCBIfam" id="TIGR00526">
    <property type="entry name" value="folB_dom"/>
    <property type="match status" value="1"/>
</dbReference>
<comment type="catalytic activity">
    <reaction evidence="3">
        <text>7,8-dihydroneopterin 3'-triphosphate = 7,8-dihydromonapterin 3'-triphosphate</text>
        <dbReference type="Rhea" id="RHEA:28346"/>
        <dbReference type="ChEBI" id="CHEBI:58462"/>
        <dbReference type="ChEBI" id="CHEBI:61186"/>
        <dbReference type="EC" id="5.1.99.7"/>
    </reaction>
</comment>
<sequence>MKPEIAIIRIKNLRLRTFIGIKDDEMQNKQDVIINASIHYCANKARNSDNMDDALNYRTITKKIISLVENHRFSLLENLTNQVLYIASEHPWVDLAQVEIDKPHALRFADSVSLTLSYQKQND</sequence>
<dbReference type="InterPro" id="IPR043133">
    <property type="entry name" value="GTP-CH-I_C/QueF"/>
</dbReference>
<evidence type="ECO:0000256" key="3">
    <source>
        <dbReference type="ARBA" id="ARBA00043806"/>
    </source>
</evidence>
<organism evidence="8 9">
    <name type="scientific">Shewanella surugensis</name>
    <dbReference type="NCBI Taxonomy" id="212020"/>
    <lineage>
        <taxon>Bacteria</taxon>
        <taxon>Pseudomonadati</taxon>
        <taxon>Pseudomonadota</taxon>
        <taxon>Gammaproteobacteria</taxon>
        <taxon>Alteromonadales</taxon>
        <taxon>Shewanellaceae</taxon>
        <taxon>Shewanella</taxon>
    </lineage>
</organism>
<gene>
    <name evidence="8" type="primary">folX</name>
    <name evidence="8" type="ORF">L2764_17815</name>
</gene>
<dbReference type="EC" id="5.1.99.7" evidence="4"/>
<dbReference type="PANTHER" id="PTHR42844">
    <property type="entry name" value="DIHYDRONEOPTERIN ALDOLASE 1-RELATED"/>
    <property type="match status" value="1"/>
</dbReference>
<evidence type="ECO:0000256" key="5">
    <source>
        <dbReference type="ARBA" id="ARBA00044197"/>
    </source>
</evidence>
<dbReference type="Proteomes" id="UP001203423">
    <property type="component" value="Unassembled WGS sequence"/>
</dbReference>
<name>A0ABT0LF13_9GAMM</name>
<reference evidence="8 9" key="1">
    <citation type="submission" date="2022-01" db="EMBL/GenBank/DDBJ databases">
        <title>Whole genome-based taxonomy of the Shewanellaceae.</title>
        <authorList>
            <person name="Martin-Rodriguez A.J."/>
        </authorList>
    </citation>
    <scope>NUCLEOTIDE SEQUENCE [LARGE SCALE GENOMIC DNA]</scope>
    <source>
        <strain evidence="8 9">DSM 17177</strain>
    </source>
</reference>
<dbReference type="PANTHER" id="PTHR42844:SF10">
    <property type="entry name" value="DIHYDRONEOPTERIN TRIPHOSPHATE 2'-EPIMERASE"/>
    <property type="match status" value="1"/>
</dbReference>
<keyword evidence="2 8" id="KW-0413">Isomerase</keyword>
<dbReference type="CDD" id="cd00534">
    <property type="entry name" value="DHNA_DHNTPE"/>
    <property type="match status" value="1"/>
</dbReference>
<dbReference type="SUPFAM" id="SSF55620">
    <property type="entry name" value="Tetrahydrobiopterin biosynthesis enzymes-like"/>
    <property type="match status" value="1"/>
</dbReference>
<comment type="caution">
    <text evidence="8">The sequence shown here is derived from an EMBL/GenBank/DDBJ whole genome shotgun (WGS) entry which is preliminary data.</text>
</comment>
<evidence type="ECO:0000313" key="8">
    <source>
        <dbReference type="EMBL" id="MCL1126286.1"/>
    </source>
</evidence>
<feature type="domain" description="Dihydroneopterin aldolase/epimerase" evidence="7">
    <location>
        <begin position="8"/>
        <end position="118"/>
    </location>
</feature>
<evidence type="ECO:0000259" key="7">
    <source>
        <dbReference type="SMART" id="SM00905"/>
    </source>
</evidence>
<evidence type="ECO:0000256" key="2">
    <source>
        <dbReference type="ARBA" id="ARBA00023235"/>
    </source>
</evidence>
<protein>
    <recommendedName>
        <fullName evidence="5">Dihydroneopterin triphosphate 2'-epimerase</fullName>
        <ecNumber evidence="4">5.1.99.7</ecNumber>
    </recommendedName>
    <alternativeName>
        <fullName evidence="6">D-erythro-7,8-dihydroneopterin triphosphate epimerase</fullName>
    </alternativeName>
</protein>
<dbReference type="InterPro" id="IPR006156">
    <property type="entry name" value="Dihydroneopterin_aldolase"/>
</dbReference>